<dbReference type="EMBL" id="CATQJL010000305">
    <property type="protein sequence ID" value="CAJ0601840.1"/>
    <property type="molecule type" value="Genomic_DNA"/>
</dbReference>
<keyword evidence="4" id="KW-1185">Reference proteome</keyword>
<dbReference type="PANTHER" id="PTHR38626">
    <property type="entry name" value="SKN-1 DEPENDENT ZYGOTIC TRANSCRIPT-RELATED"/>
    <property type="match status" value="1"/>
</dbReference>
<dbReference type="Proteomes" id="UP001176961">
    <property type="component" value="Unassembled WGS sequence"/>
</dbReference>
<evidence type="ECO:0000313" key="4">
    <source>
        <dbReference type="Proteomes" id="UP001176961"/>
    </source>
</evidence>
<dbReference type="AlphaFoldDB" id="A0AA36H0K4"/>
<evidence type="ECO:0000313" key="3">
    <source>
        <dbReference type="EMBL" id="CAJ0601840.1"/>
    </source>
</evidence>
<proteinExistence type="predicted"/>
<dbReference type="InterPro" id="IPR057569">
    <property type="entry name" value="C2_nem"/>
</dbReference>
<keyword evidence="1" id="KW-0732">Signal</keyword>
<name>A0AA36H0K4_CYLNA</name>
<feature type="domain" description="C2" evidence="2">
    <location>
        <begin position="16"/>
        <end position="80"/>
    </location>
</feature>
<feature type="chain" id="PRO_5041346890" description="C2 domain-containing protein" evidence="1">
    <location>
        <begin position="16"/>
        <end position="170"/>
    </location>
</feature>
<reference evidence="3" key="1">
    <citation type="submission" date="2023-07" db="EMBL/GenBank/DDBJ databases">
        <authorList>
            <consortium name="CYATHOMIX"/>
        </authorList>
    </citation>
    <scope>NUCLEOTIDE SEQUENCE</scope>
    <source>
        <strain evidence="3">N/A</strain>
    </source>
</reference>
<feature type="signal peptide" evidence="1">
    <location>
        <begin position="1"/>
        <end position="15"/>
    </location>
</feature>
<accession>A0AA36H0K4</accession>
<sequence length="170" mass="19729">MLLFLALLPVIPAESYWMTAVLLRVDWREGCLTTAGCSKPRFKILKDMLTFEGKISISWPVSENLVPESSRPFASHWTKGPKKFGTLMPSGWNRSDLWLPTYLRSDCLDPRFRRHASGRNRRHQHITKTLQCRKRSWAKSWLRIEPSASMSPWLSKSTQRDVHGALIHQK</sequence>
<evidence type="ECO:0000259" key="2">
    <source>
        <dbReference type="Pfam" id="PF25330"/>
    </source>
</evidence>
<organism evidence="3 4">
    <name type="scientific">Cylicocyclus nassatus</name>
    <name type="common">Nematode worm</name>
    <dbReference type="NCBI Taxonomy" id="53992"/>
    <lineage>
        <taxon>Eukaryota</taxon>
        <taxon>Metazoa</taxon>
        <taxon>Ecdysozoa</taxon>
        <taxon>Nematoda</taxon>
        <taxon>Chromadorea</taxon>
        <taxon>Rhabditida</taxon>
        <taxon>Rhabditina</taxon>
        <taxon>Rhabditomorpha</taxon>
        <taxon>Strongyloidea</taxon>
        <taxon>Strongylidae</taxon>
        <taxon>Cylicocyclus</taxon>
    </lineage>
</organism>
<comment type="caution">
    <text evidence="3">The sequence shown here is derived from an EMBL/GenBank/DDBJ whole genome shotgun (WGS) entry which is preliminary data.</text>
</comment>
<protein>
    <recommendedName>
        <fullName evidence="2">C2 domain-containing protein</fullName>
    </recommendedName>
</protein>
<evidence type="ECO:0000256" key="1">
    <source>
        <dbReference type="SAM" id="SignalP"/>
    </source>
</evidence>
<dbReference type="InterPro" id="IPR040426">
    <property type="entry name" value="C05B5.4-like"/>
</dbReference>
<dbReference type="Pfam" id="PF25330">
    <property type="entry name" value="C2_nem"/>
    <property type="match status" value="1"/>
</dbReference>
<gene>
    <name evidence="3" type="ORF">CYNAS_LOCUS13823</name>
</gene>
<dbReference type="PANTHER" id="PTHR38626:SF3">
    <property type="entry name" value="PROTEIN CBG09935"/>
    <property type="match status" value="1"/>
</dbReference>